<name>A0AAE0SCT4_9BIVA</name>
<reference evidence="2" key="1">
    <citation type="journal article" date="2021" name="Genome Biol. Evol.">
        <title>A High-Quality Reference Genome for a Parasitic Bivalve with Doubly Uniparental Inheritance (Bivalvia: Unionida).</title>
        <authorList>
            <person name="Smith C.H."/>
        </authorList>
    </citation>
    <scope>NUCLEOTIDE SEQUENCE</scope>
    <source>
        <strain evidence="2">CHS0354</strain>
    </source>
</reference>
<feature type="compositionally biased region" description="Polar residues" evidence="1">
    <location>
        <begin position="1"/>
        <end position="13"/>
    </location>
</feature>
<proteinExistence type="predicted"/>
<dbReference type="AlphaFoldDB" id="A0AAE0SCT4"/>
<dbReference type="Proteomes" id="UP001195483">
    <property type="component" value="Unassembled WGS sequence"/>
</dbReference>
<protein>
    <submittedName>
        <fullName evidence="2">Uncharacterized protein</fullName>
    </submittedName>
</protein>
<evidence type="ECO:0000313" key="3">
    <source>
        <dbReference type="Proteomes" id="UP001195483"/>
    </source>
</evidence>
<feature type="region of interest" description="Disordered" evidence="1">
    <location>
        <begin position="1"/>
        <end position="77"/>
    </location>
</feature>
<gene>
    <name evidence="2" type="ORF">CHS0354_043124</name>
</gene>
<reference evidence="2" key="2">
    <citation type="journal article" date="2021" name="Genome Biol. Evol.">
        <title>Developing a high-quality reference genome for a parasitic bivalve with doubly uniparental inheritance (Bivalvia: Unionida).</title>
        <authorList>
            <person name="Smith C.H."/>
        </authorList>
    </citation>
    <scope>NUCLEOTIDE SEQUENCE</scope>
    <source>
        <strain evidence="2">CHS0354</strain>
        <tissue evidence="2">Mantle</tissue>
    </source>
</reference>
<keyword evidence="3" id="KW-1185">Reference proteome</keyword>
<sequence length="77" mass="8280">MSTLISLDFNSCNIHEASAKPDSESLKNTPITGHKPQQQQPPGGINEASVKPDSASLKNTPITRHKPQQQPSGGENY</sequence>
<evidence type="ECO:0000256" key="1">
    <source>
        <dbReference type="SAM" id="MobiDB-lite"/>
    </source>
</evidence>
<reference evidence="2" key="3">
    <citation type="submission" date="2023-05" db="EMBL/GenBank/DDBJ databases">
        <authorList>
            <person name="Smith C.H."/>
        </authorList>
    </citation>
    <scope>NUCLEOTIDE SEQUENCE</scope>
    <source>
        <strain evidence="2">CHS0354</strain>
        <tissue evidence="2">Mantle</tissue>
    </source>
</reference>
<organism evidence="2 3">
    <name type="scientific">Potamilus streckersoni</name>
    <dbReference type="NCBI Taxonomy" id="2493646"/>
    <lineage>
        <taxon>Eukaryota</taxon>
        <taxon>Metazoa</taxon>
        <taxon>Spiralia</taxon>
        <taxon>Lophotrochozoa</taxon>
        <taxon>Mollusca</taxon>
        <taxon>Bivalvia</taxon>
        <taxon>Autobranchia</taxon>
        <taxon>Heteroconchia</taxon>
        <taxon>Palaeoheterodonta</taxon>
        <taxon>Unionida</taxon>
        <taxon>Unionoidea</taxon>
        <taxon>Unionidae</taxon>
        <taxon>Ambleminae</taxon>
        <taxon>Lampsilini</taxon>
        <taxon>Potamilus</taxon>
    </lineage>
</organism>
<comment type="caution">
    <text evidence="2">The sequence shown here is derived from an EMBL/GenBank/DDBJ whole genome shotgun (WGS) entry which is preliminary data.</text>
</comment>
<dbReference type="EMBL" id="JAEAOA010002363">
    <property type="protein sequence ID" value="KAK3588955.1"/>
    <property type="molecule type" value="Genomic_DNA"/>
</dbReference>
<accession>A0AAE0SCT4</accession>
<evidence type="ECO:0000313" key="2">
    <source>
        <dbReference type="EMBL" id="KAK3588955.1"/>
    </source>
</evidence>
<feature type="compositionally biased region" description="Polar residues" evidence="1">
    <location>
        <begin position="56"/>
        <end position="77"/>
    </location>
</feature>